<dbReference type="PANTHER" id="PTHR22768">
    <property type="entry name" value="DNA REPLICATION COMPLEX GINS PROTEIN PSF3"/>
    <property type="match status" value="1"/>
</dbReference>
<keyword evidence="4" id="KW-1185">Reference proteome</keyword>
<comment type="subcellular location">
    <subcellularLocation>
        <location evidence="1">Nucleus</location>
    </subcellularLocation>
</comment>
<dbReference type="STRING" id="318479.A0A158Q510"/>
<dbReference type="AlphaFoldDB" id="A0A158Q510"/>
<sequence>MMRAEEFAEEYYDVDDIVAVYSGRTRFVFEDGGQGRNRRVACTSMSETFSVIMPKPFNDHMQQILRAGAGEVDLERLHPHYYRFGKHLALFFGGRIGLNLAKALLDAFVQRIGNHLTKAVNSDELGGKMDPYEKKIFDVGKQTKGLMNAWTQSSSKRKRPHGPDL</sequence>
<dbReference type="Gene3D" id="1.20.58.2050">
    <property type="match status" value="1"/>
</dbReference>
<organism evidence="3 5">
    <name type="scientific">Dracunculus medinensis</name>
    <name type="common">Guinea worm</name>
    <dbReference type="NCBI Taxonomy" id="318479"/>
    <lineage>
        <taxon>Eukaryota</taxon>
        <taxon>Metazoa</taxon>
        <taxon>Ecdysozoa</taxon>
        <taxon>Nematoda</taxon>
        <taxon>Chromadorea</taxon>
        <taxon>Rhabditida</taxon>
        <taxon>Spirurina</taxon>
        <taxon>Dracunculoidea</taxon>
        <taxon>Dracunculidae</taxon>
        <taxon>Dracunculus</taxon>
    </lineage>
</organism>
<reference evidence="2 4" key="2">
    <citation type="submission" date="2018-11" db="EMBL/GenBank/DDBJ databases">
        <authorList>
            <consortium name="Pathogen Informatics"/>
        </authorList>
    </citation>
    <scope>NUCLEOTIDE SEQUENCE [LARGE SCALE GENOMIC DNA]</scope>
</reference>
<dbReference type="PANTHER" id="PTHR22768:SF0">
    <property type="entry name" value="DNA REPLICATION COMPLEX GINS PROTEIN PSF3"/>
    <property type="match status" value="1"/>
</dbReference>
<accession>A0A158Q510</accession>
<dbReference type="CDD" id="cd11713">
    <property type="entry name" value="GINS_A_psf3"/>
    <property type="match status" value="1"/>
</dbReference>
<dbReference type="GO" id="GO:1902975">
    <property type="term" value="P:mitotic DNA replication initiation"/>
    <property type="evidence" value="ECO:0007669"/>
    <property type="project" value="TreeGrafter"/>
</dbReference>
<dbReference type="WBParaSite" id="DME_0000619901-mRNA-1">
    <property type="protein sequence ID" value="DME_0000619901-mRNA-1"/>
    <property type="gene ID" value="DME_0000619901"/>
</dbReference>
<reference evidence="5" key="1">
    <citation type="submission" date="2016-04" db="UniProtKB">
        <authorList>
            <consortium name="WormBaseParasite"/>
        </authorList>
    </citation>
    <scope>IDENTIFICATION</scope>
</reference>
<dbReference type="InterPro" id="IPR010492">
    <property type="entry name" value="GINS_Psf3"/>
</dbReference>
<keyword evidence="1" id="KW-0539">Nucleus</keyword>
<dbReference type="SUPFAM" id="SSF158573">
    <property type="entry name" value="GINS helical bundle-like"/>
    <property type="match status" value="1"/>
</dbReference>
<dbReference type="GO" id="GO:0000811">
    <property type="term" value="C:GINS complex"/>
    <property type="evidence" value="ECO:0007669"/>
    <property type="project" value="UniProtKB-UniRule"/>
</dbReference>
<evidence type="ECO:0000313" key="5">
    <source>
        <dbReference type="WBParaSite" id="DME_0000619901-mRNA-1"/>
    </source>
</evidence>
<protein>
    <recommendedName>
        <fullName evidence="1">DNA replication complex GINS protein PSF3</fullName>
    </recommendedName>
</protein>
<dbReference type="OrthoDB" id="10251744at2759"/>
<evidence type="ECO:0000313" key="4">
    <source>
        <dbReference type="Proteomes" id="UP000274756"/>
    </source>
</evidence>
<proteinExistence type="inferred from homology"/>
<evidence type="ECO:0000256" key="1">
    <source>
        <dbReference type="RuleBase" id="RU367161"/>
    </source>
</evidence>
<comment type="function">
    <text evidence="1">The GINS complex plays an essential role in the initiation of DNA replication.</text>
</comment>
<evidence type="ECO:0000313" key="3">
    <source>
        <dbReference type="Proteomes" id="UP000038040"/>
    </source>
</evidence>
<gene>
    <name evidence="2" type="ORF">DME_LOCUS1096</name>
</gene>
<comment type="similarity">
    <text evidence="1">Belongs to the GINS3/PSF3 family.</text>
</comment>
<dbReference type="Proteomes" id="UP000274756">
    <property type="component" value="Unassembled WGS sequence"/>
</dbReference>
<evidence type="ECO:0000313" key="2">
    <source>
        <dbReference type="EMBL" id="VDN51123.1"/>
    </source>
</evidence>
<dbReference type="InterPro" id="IPR036224">
    <property type="entry name" value="GINS_bundle-like_dom_sf"/>
</dbReference>
<keyword evidence="1" id="KW-0235">DNA replication</keyword>
<comment type="subunit">
    <text evidence="1">Component of the GINS complex.</text>
</comment>
<dbReference type="InterPro" id="IPR038437">
    <property type="entry name" value="GINS_Psf3_sf"/>
</dbReference>
<dbReference type="EMBL" id="UYYG01000013">
    <property type="protein sequence ID" value="VDN51123.1"/>
    <property type="molecule type" value="Genomic_DNA"/>
</dbReference>
<name>A0A158Q510_DRAME</name>
<dbReference type="Proteomes" id="UP000038040">
    <property type="component" value="Unplaced"/>
</dbReference>